<dbReference type="InterPro" id="IPR020568">
    <property type="entry name" value="Ribosomal_Su5_D2-typ_SF"/>
</dbReference>
<comment type="cofactor">
    <cofactor evidence="11">
        <name>Mg(2+)</name>
        <dbReference type="ChEBI" id="CHEBI:18420"/>
    </cofactor>
    <cofactor evidence="11">
        <name>Mn(2+)</name>
        <dbReference type="ChEBI" id="CHEBI:29035"/>
    </cofactor>
    <cofactor evidence="11">
        <name>Ca(2+)</name>
        <dbReference type="ChEBI" id="CHEBI:29108"/>
    </cofactor>
    <text evidence="11">Binds two Mg(2+) per subunit. The magnesium ions form salt bridges with both the protein and the DNA. Can also accept other divalent metal cations, such as Mn(2+) or Ca(2+).</text>
</comment>
<dbReference type="CDD" id="cd16928">
    <property type="entry name" value="HATPase_GyrB-like"/>
    <property type="match status" value="1"/>
</dbReference>
<feature type="binding site" evidence="11">
    <location>
        <position position="517"/>
    </location>
    <ligand>
        <name>Mg(2+)</name>
        <dbReference type="ChEBI" id="CHEBI:18420"/>
        <label>1</label>
        <note>catalytic</note>
    </ligand>
</feature>
<keyword evidence="4 11" id="KW-0479">Metal-binding</keyword>
<evidence type="ECO:0000313" key="13">
    <source>
        <dbReference type="EMBL" id="MBC2836105.1"/>
    </source>
</evidence>
<dbReference type="GO" id="GO:0003918">
    <property type="term" value="F:DNA topoisomerase type II (double strand cut, ATP-hydrolyzing) activity"/>
    <property type="evidence" value="ECO:0007669"/>
    <property type="project" value="UniProtKB-UniRule"/>
</dbReference>
<dbReference type="Pfam" id="PF21249">
    <property type="entry name" value="GyrB_hook"/>
    <property type="match status" value="1"/>
</dbReference>
<dbReference type="EC" id="5.6.2.2" evidence="11"/>
<dbReference type="PRINTS" id="PR01159">
    <property type="entry name" value="DNAGYRASEB"/>
</dbReference>
<dbReference type="Pfam" id="PF00986">
    <property type="entry name" value="DNA_gyraseB_C"/>
    <property type="match status" value="1"/>
</dbReference>
<accession>A0A842I8Y8</accession>
<dbReference type="CDD" id="cd00822">
    <property type="entry name" value="TopoII_Trans_DNA_gyrase"/>
    <property type="match status" value="1"/>
</dbReference>
<dbReference type="NCBIfam" id="NF004189">
    <property type="entry name" value="PRK05644.1"/>
    <property type="match status" value="1"/>
</dbReference>
<dbReference type="Gene3D" id="3.30.230.10">
    <property type="match status" value="1"/>
</dbReference>
<evidence type="ECO:0000256" key="8">
    <source>
        <dbReference type="ARBA" id="ARBA00023029"/>
    </source>
</evidence>
<dbReference type="EMBL" id="JACLQD010000003">
    <property type="protein sequence ID" value="MBC2836105.1"/>
    <property type="molecule type" value="Genomic_DNA"/>
</dbReference>
<dbReference type="GO" id="GO:0003677">
    <property type="term" value="F:DNA binding"/>
    <property type="evidence" value="ECO:0007669"/>
    <property type="project" value="UniProtKB-KW"/>
</dbReference>
<sequence>MAEAAKKVAEYGADSIKVLKGLEAVRKRPGMYIGDTDDGSGLHHMVYEVVDNGIDEALAGHATAVSVKIHADSSVSVRDNGRGIPVDIHQEEGVSAAEVIMTQLHAGGKFNNTDEGGNAYKVSGGLHGVGVSVVNALSEWLELTVWRNDTEYRARFEHGECVVHVHEVGPAPGMRGTEVRFLASAKSNIPEGTFSNLDYQFKTLENRLRELAFLNSGVRIIVEDERPAEPLRTELFYEGGVREYVKYLDRSKSSIMPEPIYMVGERGGIGVEVAMWWNDSYHENVLPFTNNIPQRDGGTHMAGFRGALTRTINNYAQSSGIAKKEKVDFTGDDAREGLTCVLSVKVPDPKFSSQTKDKLVSSEVRPAVENLVNEKLAEWFEENPANAKIIVGKIIEAALAREAARKARDLTRRKTALDVASLPGKLADCQERDPAKSELFLVEGDSAGGSAKQGRSRANQAVLPLRGKILNVERARFDRMLGSQEIGTLITAMGTGIGRDEFDVKKLRYHKIVIMTDADVDGAHIRTLLLTFFFRQMPEIIEGGYLYIAQPPLYKVARGKSEVYLKDQAALEDYLVEMGIEGAVLRLSDGQEIAGNDLARVLEGARQFRRVLDAFPTHYPKNILEQAAIAGAFETGRADVDLQAVADLVAKRLDQVAAEYEKGWVGRITQDHGIRLSRVLRGVEELRTLDGAVLRSGEARRLSTVASQQREYYRDPGRLVRKDREQTIYGPMDLLRAILAEGEKGLSLQRYKGLGEMNPEQLWETTLDPDARTLLQVKIDDMAEADDIFTKLMGDVVEPRREFIQQNALNVENLDF</sequence>
<evidence type="ECO:0000313" key="14">
    <source>
        <dbReference type="Proteomes" id="UP000555411"/>
    </source>
</evidence>
<comment type="subcellular location">
    <subcellularLocation>
        <location evidence="11">Cytoplasm</location>
    </subcellularLocation>
</comment>
<evidence type="ECO:0000256" key="6">
    <source>
        <dbReference type="ARBA" id="ARBA00022840"/>
    </source>
</evidence>
<reference evidence="13 14" key="1">
    <citation type="journal article" date="2017" name="Int. J. Syst. Evol. Microbiol.">
        <title>Gemmobacter straminiformis sp. nov., isolated from an artificial fountain.</title>
        <authorList>
            <person name="Kang J.Y."/>
            <person name="Kim M.J."/>
            <person name="Chun J."/>
            <person name="Son K.P."/>
            <person name="Jahng K.Y."/>
        </authorList>
    </citation>
    <scope>NUCLEOTIDE SEQUENCE [LARGE SCALE GENOMIC DNA]</scope>
    <source>
        <strain evidence="13 14">CAM-8</strain>
    </source>
</reference>
<dbReference type="InterPro" id="IPR013759">
    <property type="entry name" value="Topo_IIA_B_C"/>
</dbReference>
<dbReference type="GO" id="GO:0006265">
    <property type="term" value="P:DNA topological change"/>
    <property type="evidence" value="ECO:0007669"/>
    <property type="project" value="UniProtKB-UniRule"/>
</dbReference>
<dbReference type="GO" id="GO:0005524">
    <property type="term" value="F:ATP binding"/>
    <property type="evidence" value="ECO:0007669"/>
    <property type="project" value="UniProtKB-UniRule"/>
</dbReference>
<gene>
    <name evidence="11 13" type="primary">gyrB</name>
    <name evidence="13" type="ORF">H7F16_11360</name>
</gene>
<dbReference type="SMART" id="SM00433">
    <property type="entry name" value="TOP2c"/>
    <property type="match status" value="1"/>
</dbReference>
<feature type="site" description="Interaction with DNA" evidence="11">
    <location>
        <position position="471"/>
    </location>
</feature>
<dbReference type="RefSeq" id="WP_185797722.1">
    <property type="nucleotide sequence ID" value="NZ_JACLQD010000003.1"/>
</dbReference>
<proteinExistence type="inferred from homology"/>
<dbReference type="InterPro" id="IPR049353">
    <property type="entry name" value="GyrB_hook"/>
</dbReference>
<dbReference type="SMART" id="SM00387">
    <property type="entry name" value="HATPase_c"/>
    <property type="match status" value="1"/>
</dbReference>
<feature type="binding site" evidence="11">
    <location>
        <position position="443"/>
    </location>
    <ligand>
        <name>Mg(2+)</name>
        <dbReference type="ChEBI" id="CHEBI:18420"/>
        <label>1</label>
        <note>catalytic</note>
    </ligand>
</feature>
<evidence type="ECO:0000256" key="2">
    <source>
        <dbReference type="ARBA" id="ARBA00010708"/>
    </source>
</evidence>
<dbReference type="FunFam" id="3.40.50.670:FF:000007">
    <property type="entry name" value="DNA gyrase subunit B"/>
    <property type="match status" value="1"/>
</dbReference>
<feature type="domain" description="Toprim" evidence="12">
    <location>
        <begin position="437"/>
        <end position="552"/>
    </location>
</feature>
<dbReference type="SUPFAM" id="SSF54211">
    <property type="entry name" value="Ribosomal protein S5 domain 2-like"/>
    <property type="match status" value="1"/>
</dbReference>
<keyword evidence="10 11" id="KW-0413">Isomerase</keyword>
<dbReference type="InterPro" id="IPR014721">
    <property type="entry name" value="Ribsml_uS5_D2-typ_fold_subgr"/>
</dbReference>
<evidence type="ECO:0000256" key="4">
    <source>
        <dbReference type="ARBA" id="ARBA00022723"/>
    </source>
</evidence>
<feature type="site" description="Interaction with DNA" evidence="11">
    <location>
        <position position="468"/>
    </location>
</feature>
<dbReference type="InterPro" id="IPR001241">
    <property type="entry name" value="Topo_IIA"/>
</dbReference>
<dbReference type="GO" id="GO:0006261">
    <property type="term" value="P:DNA-templated DNA replication"/>
    <property type="evidence" value="ECO:0007669"/>
    <property type="project" value="UniProtKB-UniRule"/>
</dbReference>
<comment type="miscellaneous">
    <text evidence="11">Few gyrases are as efficient as E.coli at forming negative supercoils. Not all organisms have 2 type II topoisomerases; in organisms with a single type II topoisomerase this enzyme also has to decatenate newly replicated chromosomes.</text>
</comment>
<feature type="binding site" evidence="11">
    <location>
        <position position="519"/>
    </location>
    <ligand>
        <name>Mg(2+)</name>
        <dbReference type="ChEBI" id="CHEBI:18420"/>
        <label>2</label>
    </ligand>
</feature>
<dbReference type="NCBIfam" id="NF011501">
    <property type="entry name" value="PRK14939.1"/>
    <property type="match status" value="1"/>
</dbReference>
<keyword evidence="5 11" id="KW-0547">Nucleotide-binding</keyword>
<dbReference type="Proteomes" id="UP000555411">
    <property type="component" value="Unassembled WGS sequence"/>
</dbReference>
<dbReference type="SUPFAM" id="SSF55874">
    <property type="entry name" value="ATPase domain of HSP90 chaperone/DNA topoisomerase II/histidine kinase"/>
    <property type="match status" value="1"/>
</dbReference>
<keyword evidence="14" id="KW-1185">Reference proteome</keyword>
<keyword evidence="3 11" id="KW-0963">Cytoplasm</keyword>
<dbReference type="InterPro" id="IPR034160">
    <property type="entry name" value="TOPRIM_GyrB"/>
</dbReference>
<dbReference type="PRINTS" id="PR00418">
    <property type="entry name" value="TPI2FAMILY"/>
</dbReference>
<feature type="binding site" evidence="11">
    <location>
        <position position="517"/>
    </location>
    <ligand>
        <name>Mg(2+)</name>
        <dbReference type="ChEBI" id="CHEBI:18420"/>
        <label>2</label>
    </ligand>
</feature>
<dbReference type="PANTHER" id="PTHR45866:SF1">
    <property type="entry name" value="DNA GYRASE SUBUNIT B, MITOCHONDRIAL"/>
    <property type="match status" value="1"/>
</dbReference>
<dbReference type="InterPro" id="IPR000565">
    <property type="entry name" value="Topo_IIA_B"/>
</dbReference>
<evidence type="ECO:0000256" key="3">
    <source>
        <dbReference type="ARBA" id="ARBA00022490"/>
    </source>
</evidence>
<dbReference type="Pfam" id="PF02518">
    <property type="entry name" value="HATPase_c"/>
    <property type="match status" value="1"/>
</dbReference>
<dbReference type="CDD" id="cd03366">
    <property type="entry name" value="TOPRIM_TopoIIA_GyrB"/>
    <property type="match status" value="1"/>
</dbReference>
<comment type="similarity">
    <text evidence="2 11">Belongs to the type II topoisomerase GyrB family.</text>
</comment>
<keyword evidence="9" id="KW-0238">DNA-binding</keyword>
<evidence type="ECO:0000256" key="10">
    <source>
        <dbReference type="ARBA" id="ARBA00023235"/>
    </source>
</evidence>
<dbReference type="FunFam" id="3.30.230.10:FF:000005">
    <property type="entry name" value="DNA gyrase subunit B"/>
    <property type="match status" value="1"/>
</dbReference>
<comment type="catalytic activity">
    <reaction evidence="1 11">
        <text>ATP-dependent breakage, passage and rejoining of double-stranded DNA.</text>
        <dbReference type="EC" id="5.6.2.2"/>
    </reaction>
</comment>
<dbReference type="InterPro" id="IPR002288">
    <property type="entry name" value="DNA_gyrase_B_C"/>
</dbReference>
<dbReference type="PROSITE" id="PS50880">
    <property type="entry name" value="TOPRIM"/>
    <property type="match status" value="1"/>
</dbReference>
<dbReference type="Pfam" id="PF01751">
    <property type="entry name" value="Toprim"/>
    <property type="match status" value="1"/>
</dbReference>
<dbReference type="InterPro" id="IPR013760">
    <property type="entry name" value="Topo_IIA-like_dom_sf"/>
</dbReference>
<dbReference type="AlphaFoldDB" id="A0A842I8Y8"/>
<name>A0A842I8Y8_9RHOB</name>
<dbReference type="GO" id="GO:0005737">
    <property type="term" value="C:cytoplasm"/>
    <property type="evidence" value="ECO:0007669"/>
    <property type="project" value="UniProtKB-SubCell"/>
</dbReference>
<dbReference type="NCBIfam" id="TIGR01059">
    <property type="entry name" value="gyrB"/>
    <property type="match status" value="1"/>
</dbReference>
<keyword evidence="6 11" id="KW-0067">ATP-binding</keyword>
<dbReference type="InterPro" id="IPR018522">
    <property type="entry name" value="TopoIIA_CS"/>
</dbReference>
<dbReference type="PANTHER" id="PTHR45866">
    <property type="entry name" value="DNA GYRASE/TOPOISOMERASE SUBUNIT B"/>
    <property type="match status" value="1"/>
</dbReference>
<evidence type="ECO:0000259" key="12">
    <source>
        <dbReference type="PROSITE" id="PS50880"/>
    </source>
</evidence>
<organism evidence="13 14">
    <name type="scientific">Paragemmobacter straminiformis</name>
    <dbReference type="NCBI Taxonomy" id="2045119"/>
    <lineage>
        <taxon>Bacteria</taxon>
        <taxon>Pseudomonadati</taxon>
        <taxon>Pseudomonadota</taxon>
        <taxon>Alphaproteobacteria</taxon>
        <taxon>Rhodobacterales</taxon>
        <taxon>Paracoccaceae</taxon>
        <taxon>Paragemmobacter</taxon>
    </lineage>
</organism>
<comment type="function">
    <text evidence="11">A type II topoisomerase that negatively supercoils closed circular double-stranded (ds) DNA in an ATP-dependent manner to modulate DNA topology and maintain chromosomes in an underwound state. Negative supercoiling favors strand separation, and DNA replication, transcription, recombination and repair, all of which involve strand separation. Also able to catalyze the interconversion of other topological isomers of dsDNA rings, including catenanes and knotted rings. Type II topoisomerases break and join 2 DNA strands simultaneously in an ATP-dependent manner.</text>
</comment>
<dbReference type="InterPro" id="IPR003594">
    <property type="entry name" value="HATPase_dom"/>
</dbReference>
<comment type="caution">
    <text evidence="13">The sequence shown here is derived from an EMBL/GenBank/DDBJ whole genome shotgun (WGS) entry which is preliminary data.</text>
</comment>
<comment type="subunit">
    <text evidence="11">Heterotetramer, composed of two GyrA and two GyrB chains. In the heterotetramer, GyrA contains the active site tyrosine that forms a transient covalent intermediate with DNA, while GyrB binds cofactors and catalyzes ATP hydrolysis.</text>
</comment>
<dbReference type="HAMAP" id="MF_01898">
    <property type="entry name" value="GyrB"/>
    <property type="match status" value="1"/>
</dbReference>
<evidence type="ECO:0000256" key="9">
    <source>
        <dbReference type="ARBA" id="ARBA00023125"/>
    </source>
</evidence>
<evidence type="ECO:0000256" key="11">
    <source>
        <dbReference type="HAMAP-Rule" id="MF_01898"/>
    </source>
</evidence>
<dbReference type="Gene3D" id="3.30.565.10">
    <property type="entry name" value="Histidine kinase-like ATPase, C-terminal domain"/>
    <property type="match status" value="1"/>
</dbReference>
<dbReference type="GO" id="GO:0005694">
    <property type="term" value="C:chromosome"/>
    <property type="evidence" value="ECO:0007669"/>
    <property type="project" value="InterPro"/>
</dbReference>
<evidence type="ECO:0000256" key="1">
    <source>
        <dbReference type="ARBA" id="ARBA00000185"/>
    </source>
</evidence>
<evidence type="ECO:0000256" key="5">
    <source>
        <dbReference type="ARBA" id="ARBA00022741"/>
    </source>
</evidence>
<keyword evidence="8 11" id="KW-0799">Topoisomerase</keyword>
<dbReference type="InterPro" id="IPR013506">
    <property type="entry name" value="Topo_IIA_bsu_dom2"/>
</dbReference>
<evidence type="ECO:0000256" key="7">
    <source>
        <dbReference type="ARBA" id="ARBA00022842"/>
    </source>
</evidence>
<dbReference type="InterPro" id="IPR006171">
    <property type="entry name" value="TOPRIM_dom"/>
</dbReference>
<dbReference type="FunFam" id="3.30.565.10:FF:000002">
    <property type="entry name" value="DNA gyrase subunit B"/>
    <property type="match status" value="1"/>
</dbReference>
<dbReference type="GO" id="GO:0046872">
    <property type="term" value="F:metal ion binding"/>
    <property type="evidence" value="ECO:0007669"/>
    <property type="project" value="UniProtKB-KW"/>
</dbReference>
<dbReference type="SUPFAM" id="SSF56719">
    <property type="entry name" value="Type II DNA topoisomerase"/>
    <property type="match status" value="1"/>
</dbReference>
<keyword evidence="7 11" id="KW-0460">Magnesium</keyword>
<dbReference type="InterPro" id="IPR011557">
    <property type="entry name" value="GyrB"/>
</dbReference>
<dbReference type="PROSITE" id="PS00177">
    <property type="entry name" value="TOPOISOMERASE_II"/>
    <property type="match status" value="1"/>
</dbReference>
<dbReference type="Pfam" id="PF00204">
    <property type="entry name" value="DNA_gyraseB"/>
    <property type="match status" value="1"/>
</dbReference>
<dbReference type="Gene3D" id="3.40.50.670">
    <property type="match status" value="2"/>
</dbReference>
<protein>
    <recommendedName>
        <fullName evidence="11">DNA gyrase subunit B</fullName>
        <ecNumber evidence="11">5.6.2.2</ecNumber>
    </recommendedName>
</protein>
<dbReference type="InterPro" id="IPR036890">
    <property type="entry name" value="HATPase_C_sf"/>
</dbReference>